<dbReference type="Gene3D" id="3.40.50.1820">
    <property type="entry name" value="alpha/beta hydrolase"/>
    <property type="match status" value="1"/>
</dbReference>
<dbReference type="Proteomes" id="UP001282288">
    <property type="component" value="Unassembled WGS sequence"/>
</dbReference>
<dbReference type="EMBL" id="JARAWC010000060">
    <property type="protein sequence ID" value="MDX2966499.1"/>
    <property type="molecule type" value="Genomic_DNA"/>
</dbReference>
<dbReference type="GeneID" id="69809230"/>
<sequence>MWHQIALILAQHHTVVLTDLRGYGGSAKPVVGADHTEYSKRAMVTVMANFGFDTFAAVGHDRGARIVHRMCLDHPARVRRAAVLDIVPTRHVFPIADTAFGVAVSRMYGAFGLP</sequence>
<dbReference type="AlphaFoldDB" id="A0AAP6EKX0"/>
<name>A0AAP6EKX0_9ACTN</name>
<evidence type="ECO:0000259" key="1">
    <source>
        <dbReference type="Pfam" id="PF00561"/>
    </source>
</evidence>
<evidence type="ECO:0000313" key="4">
    <source>
        <dbReference type="Proteomes" id="UP001272987"/>
    </source>
</evidence>
<dbReference type="GO" id="GO:0016787">
    <property type="term" value="F:hydrolase activity"/>
    <property type="evidence" value="ECO:0007669"/>
    <property type="project" value="UniProtKB-KW"/>
</dbReference>
<evidence type="ECO:0000313" key="3">
    <source>
        <dbReference type="EMBL" id="MDX3025870.1"/>
    </source>
</evidence>
<dbReference type="RefSeq" id="WP_010360745.1">
    <property type="nucleotide sequence ID" value="NZ_BCMK01000089.1"/>
</dbReference>
<dbReference type="SUPFAM" id="SSF53474">
    <property type="entry name" value="alpha/beta-Hydrolases"/>
    <property type="match status" value="1"/>
</dbReference>
<feature type="domain" description="AB hydrolase-1" evidence="1">
    <location>
        <begin position="2"/>
        <end position="95"/>
    </location>
</feature>
<reference evidence="2 4" key="1">
    <citation type="journal article" date="2023" name="Microb. Genom.">
        <title>Mesoterricola silvestris gen. nov., sp. nov., Mesoterricola sediminis sp. nov., Geothrix oryzae sp. nov., Geothrix edaphica sp. nov., Geothrix rubra sp. nov., and Geothrix limicola sp. nov., six novel members of Acidobacteriota isolated from soils.</title>
        <authorList>
            <person name="Weisberg A.J."/>
            <person name="Pearce E."/>
            <person name="Kramer C.G."/>
            <person name="Chang J.H."/>
            <person name="Clarke C.R."/>
        </authorList>
    </citation>
    <scope>NUCLEOTIDE SEQUENCE</scope>
    <source>
        <strain evidence="3 4">NB05-1H</strain>
        <strain evidence="2">NRRL_B-16521</strain>
    </source>
</reference>
<dbReference type="Pfam" id="PF00561">
    <property type="entry name" value="Abhydrolase_1"/>
    <property type="match status" value="1"/>
</dbReference>
<keyword evidence="2" id="KW-0378">Hydrolase</keyword>
<dbReference type="InterPro" id="IPR000073">
    <property type="entry name" value="AB_hydrolase_1"/>
</dbReference>
<dbReference type="InterPro" id="IPR029058">
    <property type="entry name" value="AB_hydrolase_fold"/>
</dbReference>
<protein>
    <submittedName>
        <fullName evidence="2">Alpha/beta fold hydrolase</fullName>
    </submittedName>
</protein>
<dbReference type="EMBL" id="JARAWP010000058">
    <property type="protein sequence ID" value="MDX3025870.1"/>
    <property type="molecule type" value="Genomic_DNA"/>
</dbReference>
<keyword evidence="4" id="KW-1185">Reference proteome</keyword>
<evidence type="ECO:0000313" key="5">
    <source>
        <dbReference type="Proteomes" id="UP001282288"/>
    </source>
</evidence>
<dbReference type="Proteomes" id="UP001272987">
    <property type="component" value="Unassembled WGS sequence"/>
</dbReference>
<evidence type="ECO:0000313" key="2">
    <source>
        <dbReference type="EMBL" id="MDX2966499.1"/>
    </source>
</evidence>
<gene>
    <name evidence="2" type="ORF">PV399_43355</name>
    <name evidence="3" type="ORF">PV666_49630</name>
</gene>
<dbReference type="PANTHER" id="PTHR43329">
    <property type="entry name" value="EPOXIDE HYDROLASE"/>
    <property type="match status" value="1"/>
</dbReference>
<proteinExistence type="predicted"/>
<organism evidence="2 5">
    <name type="scientific">Streptomyces acidiscabies</name>
    <dbReference type="NCBI Taxonomy" id="42234"/>
    <lineage>
        <taxon>Bacteria</taxon>
        <taxon>Bacillati</taxon>
        <taxon>Actinomycetota</taxon>
        <taxon>Actinomycetes</taxon>
        <taxon>Kitasatosporales</taxon>
        <taxon>Streptomycetaceae</taxon>
        <taxon>Streptomyces</taxon>
    </lineage>
</organism>
<comment type="caution">
    <text evidence="2">The sequence shown here is derived from an EMBL/GenBank/DDBJ whole genome shotgun (WGS) entry which is preliminary data.</text>
</comment>
<accession>A0AAP6EKX0</accession>